<dbReference type="Proteomes" id="UP001519460">
    <property type="component" value="Unassembled WGS sequence"/>
</dbReference>
<sequence length="101" mass="11704">MEKCDVSQFLRRRICWTQYQCNQAPPNTNCWGLPLTLKKVFRVRALLRVPSLWGRMAPPISSRVRHLFQRSSVCFALRLATARQKRTLASATLIVCIQTQD</sequence>
<comment type="caution">
    <text evidence="1">The sequence shown here is derived from an EMBL/GenBank/DDBJ whole genome shotgun (WGS) entry which is preliminary data.</text>
</comment>
<reference evidence="1 2" key="1">
    <citation type="journal article" date="2023" name="Sci. Data">
        <title>Genome assembly of the Korean intertidal mud-creeper Batillaria attramentaria.</title>
        <authorList>
            <person name="Patra A.K."/>
            <person name="Ho P.T."/>
            <person name="Jun S."/>
            <person name="Lee S.J."/>
            <person name="Kim Y."/>
            <person name="Won Y.J."/>
        </authorList>
    </citation>
    <scope>NUCLEOTIDE SEQUENCE [LARGE SCALE GENOMIC DNA]</scope>
    <source>
        <strain evidence="1">Wonlab-2016</strain>
    </source>
</reference>
<keyword evidence="2" id="KW-1185">Reference proteome</keyword>
<proteinExistence type="predicted"/>
<name>A0ABD0LMM0_9CAEN</name>
<dbReference type="EMBL" id="JACVVK020000037">
    <property type="protein sequence ID" value="KAK7500443.1"/>
    <property type="molecule type" value="Genomic_DNA"/>
</dbReference>
<gene>
    <name evidence="1" type="ORF">BaRGS_00008350</name>
</gene>
<dbReference type="AlphaFoldDB" id="A0ABD0LMM0"/>
<evidence type="ECO:0000313" key="1">
    <source>
        <dbReference type="EMBL" id="KAK7500443.1"/>
    </source>
</evidence>
<accession>A0ABD0LMM0</accession>
<protein>
    <submittedName>
        <fullName evidence="1">Uncharacterized protein</fullName>
    </submittedName>
</protein>
<organism evidence="1 2">
    <name type="scientific">Batillaria attramentaria</name>
    <dbReference type="NCBI Taxonomy" id="370345"/>
    <lineage>
        <taxon>Eukaryota</taxon>
        <taxon>Metazoa</taxon>
        <taxon>Spiralia</taxon>
        <taxon>Lophotrochozoa</taxon>
        <taxon>Mollusca</taxon>
        <taxon>Gastropoda</taxon>
        <taxon>Caenogastropoda</taxon>
        <taxon>Sorbeoconcha</taxon>
        <taxon>Cerithioidea</taxon>
        <taxon>Batillariidae</taxon>
        <taxon>Batillaria</taxon>
    </lineage>
</organism>
<evidence type="ECO:0000313" key="2">
    <source>
        <dbReference type="Proteomes" id="UP001519460"/>
    </source>
</evidence>